<dbReference type="InterPro" id="IPR009061">
    <property type="entry name" value="DNA-bd_dom_put_sf"/>
</dbReference>
<evidence type="ECO:0000259" key="1">
    <source>
        <dbReference type="Pfam" id="PF12728"/>
    </source>
</evidence>
<dbReference type="EMBL" id="CP109441">
    <property type="protein sequence ID" value="WUV43529.1"/>
    <property type="molecule type" value="Genomic_DNA"/>
</dbReference>
<evidence type="ECO:0000313" key="2">
    <source>
        <dbReference type="EMBL" id="WUV43529.1"/>
    </source>
</evidence>
<dbReference type="Proteomes" id="UP001432062">
    <property type="component" value="Chromosome"/>
</dbReference>
<dbReference type="SUPFAM" id="SSF46955">
    <property type="entry name" value="Putative DNA-binding domain"/>
    <property type="match status" value="1"/>
</dbReference>
<feature type="domain" description="Helix-turn-helix" evidence="1">
    <location>
        <begin position="15"/>
        <end position="61"/>
    </location>
</feature>
<keyword evidence="3" id="KW-1185">Reference proteome</keyword>
<evidence type="ECO:0000313" key="3">
    <source>
        <dbReference type="Proteomes" id="UP001432062"/>
    </source>
</evidence>
<dbReference type="RefSeq" id="WP_329405958.1">
    <property type="nucleotide sequence ID" value="NZ_CP109441.1"/>
</dbReference>
<reference evidence="2" key="1">
    <citation type="submission" date="2022-10" db="EMBL/GenBank/DDBJ databases">
        <title>The complete genomes of actinobacterial strains from the NBC collection.</title>
        <authorList>
            <person name="Joergensen T.S."/>
            <person name="Alvarez Arevalo M."/>
            <person name="Sterndorff E.B."/>
            <person name="Faurdal D."/>
            <person name="Vuksanovic O."/>
            <person name="Mourched A.-S."/>
            <person name="Charusanti P."/>
            <person name="Shaw S."/>
            <person name="Blin K."/>
            <person name="Weber T."/>
        </authorList>
    </citation>
    <scope>NUCLEOTIDE SEQUENCE</scope>
    <source>
        <strain evidence="2">NBC_01482</strain>
    </source>
</reference>
<sequence length="71" mass="7623">MTKRHTVGALPEKLITLREAASQLGLSVRTLERSISAGDLRAYKVGARSVRVDPNDLADLVRLIPVAGEVA</sequence>
<dbReference type="NCBIfam" id="TIGR01764">
    <property type="entry name" value="excise"/>
    <property type="match status" value="1"/>
</dbReference>
<dbReference type="Pfam" id="PF12728">
    <property type="entry name" value="HTH_17"/>
    <property type="match status" value="1"/>
</dbReference>
<protein>
    <submittedName>
        <fullName evidence="2">Helix-turn-helix domain-containing protein</fullName>
    </submittedName>
</protein>
<proteinExistence type="predicted"/>
<organism evidence="2 3">
    <name type="scientific">Nocardia vinacea</name>
    <dbReference type="NCBI Taxonomy" id="96468"/>
    <lineage>
        <taxon>Bacteria</taxon>
        <taxon>Bacillati</taxon>
        <taxon>Actinomycetota</taxon>
        <taxon>Actinomycetes</taxon>
        <taxon>Mycobacteriales</taxon>
        <taxon>Nocardiaceae</taxon>
        <taxon>Nocardia</taxon>
    </lineage>
</organism>
<dbReference type="InterPro" id="IPR041657">
    <property type="entry name" value="HTH_17"/>
</dbReference>
<gene>
    <name evidence="2" type="ORF">OG563_30465</name>
</gene>
<name>A0ABZ1YJZ5_9NOCA</name>
<accession>A0ABZ1YJZ5</accession>
<dbReference type="InterPro" id="IPR010093">
    <property type="entry name" value="SinI_DNA-bd"/>
</dbReference>